<protein>
    <submittedName>
        <fullName evidence="5">Tat (Twin-arginine translocation) pathway signal sequence</fullName>
    </submittedName>
</protein>
<dbReference type="OrthoDB" id="9780733at2"/>
<dbReference type="NCBIfam" id="NF037995">
    <property type="entry name" value="TRAP_S1"/>
    <property type="match status" value="1"/>
</dbReference>
<feature type="binding site" evidence="3">
    <location>
        <position position="217"/>
    </location>
    <ligand>
        <name>Na(+)</name>
        <dbReference type="ChEBI" id="CHEBI:29101"/>
    </ligand>
</feature>
<keyword evidence="3" id="KW-0479">Metal-binding</keyword>
<evidence type="ECO:0000256" key="4">
    <source>
        <dbReference type="SAM" id="SignalP"/>
    </source>
</evidence>
<dbReference type="InterPro" id="IPR018389">
    <property type="entry name" value="DctP_fam"/>
</dbReference>
<feature type="signal peptide" evidence="4">
    <location>
        <begin position="1"/>
        <end position="30"/>
    </location>
</feature>
<dbReference type="InterPro" id="IPR006311">
    <property type="entry name" value="TAT_signal"/>
</dbReference>
<keyword evidence="6" id="KW-1185">Reference proteome</keyword>
<dbReference type="GO" id="GO:0031317">
    <property type="term" value="C:tripartite ATP-independent periplasmic transporter complex"/>
    <property type="evidence" value="ECO:0007669"/>
    <property type="project" value="InterPro"/>
</dbReference>
<feature type="binding site" evidence="3">
    <location>
        <position position="216"/>
    </location>
    <ligand>
        <name>substrate</name>
    </ligand>
</feature>
<dbReference type="InterPro" id="IPR026289">
    <property type="entry name" value="SBP_TakP-like"/>
</dbReference>
<dbReference type="Pfam" id="PF03480">
    <property type="entry name" value="DctP"/>
    <property type="match status" value="1"/>
</dbReference>
<name>A0A1G7XZW6_9PROT</name>
<evidence type="ECO:0000256" key="2">
    <source>
        <dbReference type="PIRSR" id="PIRSR039026-1"/>
    </source>
</evidence>
<feature type="chain" id="PRO_5011517864" evidence="4">
    <location>
        <begin position="31"/>
        <end position="367"/>
    </location>
</feature>
<evidence type="ECO:0000313" key="6">
    <source>
        <dbReference type="Proteomes" id="UP000217076"/>
    </source>
</evidence>
<evidence type="ECO:0000313" key="5">
    <source>
        <dbReference type="EMBL" id="SDG89566.1"/>
    </source>
</evidence>
<dbReference type="PANTHER" id="PTHR33376:SF5">
    <property type="entry name" value="EXTRACYTOPLASMIC SOLUTE RECEPTOR PROTEIN"/>
    <property type="match status" value="1"/>
</dbReference>
<organism evidence="5 6">
    <name type="scientific">Roseospirillum parvum</name>
    <dbReference type="NCBI Taxonomy" id="83401"/>
    <lineage>
        <taxon>Bacteria</taxon>
        <taxon>Pseudomonadati</taxon>
        <taxon>Pseudomonadota</taxon>
        <taxon>Alphaproteobacteria</taxon>
        <taxon>Rhodospirillales</taxon>
        <taxon>Rhodospirillaceae</taxon>
        <taxon>Roseospirillum</taxon>
    </lineage>
</organism>
<dbReference type="GO" id="GO:0055085">
    <property type="term" value="P:transmembrane transport"/>
    <property type="evidence" value="ECO:0007669"/>
    <property type="project" value="InterPro"/>
</dbReference>
<sequence>MKRRDFLKGSAFAGAGAVAAASAFPAPAIAQGMRELKMVTTWPKNFPGLGTGAERVAKRITDASGGKLTVKVFAAGELVPPFESFDAVSNGTADLYHGAEYYWQGKSKAFNFFAAVPFGLTATELNAWVYYGGGQELWDELAADFKLKPFLSGNTGVQMGGWFNKEINSLEDYKGLKIRMPGLGGEVLRRIGAAAVSLPGGEIFPALQSGAIDATEWVGPWNDLAFGFYKVAKFYYYPGFHEPGTGLSCGINLDVWNSFSADEKALVEDAMIAENNFTLAEFTARNGDALNTLINQHGVELRKFSDDVMKAIGQASGEVVAEAAAGDAMTGRVYDSFVKFRKMAISWSKLADQAYWNARLLPFNYGG</sequence>
<dbReference type="CDD" id="cd13604">
    <property type="entry name" value="PBP2_TRAP_ketoacid_lactate_like"/>
    <property type="match status" value="1"/>
</dbReference>
<dbReference type="PANTHER" id="PTHR33376">
    <property type="match status" value="1"/>
</dbReference>
<dbReference type="RefSeq" id="WP_092616875.1">
    <property type="nucleotide sequence ID" value="NZ_FNCV01000003.1"/>
</dbReference>
<dbReference type="Proteomes" id="UP000217076">
    <property type="component" value="Unassembled WGS sequence"/>
</dbReference>
<feature type="binding site" evidence="3">
    <location>
        <position position="242"/>
    </location>
    <ligand>
        <name>substrate</name>
    </ligand>
</feature>
<reference evidence="6" key="1">
    <citation type="submission" date="2016-10" db="EMBL/GenBank/DDBJ databases">
        <authorList>
            <person name="Varghese N."/>
            <person name="Submissions S."/>
        </authorList>
    </citation>
    <scope>NUCLEOTIDE SEQUENCE [LARGE SCALE GENOMIC DNA]</scope>
    <source>
        <strain evidence="6">930I</strain>
    </source>
</reference>
<keyword evidence="1 4" id="KW-0732">Signal</keyword>
<dbReference type="InterPro" id="IPR019546">
    <property type="entry name" value="TAT_signal_bac_arc"/>
</dbReference>
<dbReference type="InterPro" id="IPR038404">
    <property type="entry name" value="TRAP_DctP_sf"/>
</dbReference>
<dbReference type="EMBL" id="FNCV01000003">
    <property type="protein sequence ID" value="SDG89566.1"/>
    <property type="molecule type" value="Genomic_DNA"/>
</dbReference>
<dbReference type="AlphaFoldDB" id="A0A1G7XZW6"/>
<dbReference type="Gene3D" id="3.40.190.170">
    <property type="entry name" value="Bacterial extracellular solute-binding protein, family 7"/>
    <property type="match status" value="1"/>
</dbReference>
<evidence type="ECO:0000256" key="1">
    <source>
        <dbReference type="ARBA" id="ARBA00022729"/>
    </source>
</evidence>
<feature type="binding site" evidence="2">
    <location>
        <position position="179"/>
    </location>
    <ligand>
        <name>substrate</name>
    </ligand>
</feature>
<dbReference type="STRING" id="83401.SAMN05421742_103146"/>
<dbReference type="GO" id="GO:0046872">
    <property type="term" value="F:metal ion binding"/>
    <property type="evidence" value="ECO:0007669"/>
    <property type="project" value="UniProtKB-KW"/>
</dbReference>
<accession>A0A1G7XZW6</accession>
<dbReference type="PROSITE" id="PS51318">
    <property type="entry name" value="TAT"/>
    <property type="match status" value="1"/>
</dbReference>
<dbReference type="NCBIfam" id="TIGR01409">
    <property type="entry name" value="TAT_signal_seq"/>
    <property type="match status" value="1"/>
</dbReference>
<evidence type="ECO:0000256" key="3">
    <source>
        <dbReference type="PIRSR" id="PIRSR039026-2"/>
    </source>
</evidence>
<dbReference type="Gene3D" id="3.40.190.10">
    <property type="entry name" value="Periplasmic binding protein-like II"/>
    <property type="match status" value="1"/>
</dbReference>
<proteinExistence type="predicted"/>
<dbReference type="PIRSF" id="PIRSF039026">
    <property type="entry name" value="SiaP"/>
    <property type="match status" value="1"/>
</dbReference>
<feature type="binding site" evidence="2">
    <location>
        <position position="158"/>
    </location>
    <ligand>
        <name>substrate</name>
    </ligand>
</feature>
<gene>
    <name evidence="5" type="ORF">SAMN05421742_103146</name>
</gene>